<dbReference type="InterPro" id="IPR028258">
    <property type="entry name" value="Sec3-PIP2_bind"/>
</dbReference>
<accession>A0AAD9JXL5</accession>
<dbReference type="InterPro" id="IPR019160">
    <property type="entry name" value="Sec3_CC"/>
</dbReference>
<dbReference type="PANTHER" id="PTHR16092:SF14">
    <property type="entry name" value="EXOCYST COMPLEX COMPONENT 1 ISOFORM X1"/>
    <property type="match status" value="1"/>
</dbReference>
<dbReference type="Pfam" id="PF15277">
    <property type="entry name" value="Sec3-PIP2_bind"/>
    <property type="match status" value="1"/>
</dbReference>
<dbReference type="GO" id="GO:0006887">
    <property type="term" value="P:exocytosis"/>
    <property type="evidence" value="ECO:0007669"/>
    <property type="project" value="InterPro"/>
</dbReference>
<evidence type="ECO:0000259" key="1">
    <source>
        <dbReference type="SMART" id="SM01313"/>
    </source>
</evidence>
<keyword evidence="3" id="KW-1185">Reference proteome</keyword>
<dbReference type="GO" id="GO:0005546">
    <property type="term" value="F:phosphatidylinositol-4,5-bisphosphate binding"/>
    <property type="evidence" value="ECO:0007669"/>
    <property type="project" value="TreeGrafter"/>
</dbReference>
<dbReference type="Proteomes" id="UP001208570">
    <property type="component" value="Unassembled WGS sequence"/>
</dbReference>
<gene>
    <name evidence="2" type="ORF">LSH36_125g04004</name>
</gene>
<evidence type="ECO:0000313" key="3">
    <source>
        <dbReference type="Proteomes" id="UP001208570"/>
    </source>
</evidence>
<dbReference type="EMBL" id="JAODUP010000125">
    <property type="protein sequence ID" value="KAK2160904.1"/>
    <property type="molecule type" value="Genomic_DNA"/>
</dbReference>
<dbReference type="AlphaFoldDB" id="A0AAD9JXL5"/>
<dbReference type="SMART" id="SM01313">
    <property type="entry name" value="Sec3-PIP2_bind"/>
    <property type="match status" value="1"/>
</dbReference>
<sequence>MTTIKHTLQRDVFLPNQERLIAVLHVTKTGKKRKASFICAAVTTQKPIQAFIYEVKKSERGESYKKKLCWALRELRVFDAKYVSGKLCSTDSNESTETDKSVQQVEDIALSQDSDWHALTPREEKDLETLMAQCDFAISNAELFAEQLSKDLSVLDGSVKELMETMKDKDMLIQIRNRNHHKLLSQLDSLINQLDMKPEHMTALLNADLSNGRSVRLCTEAANCLLRAMRADIHPGM</sequence>
<dbReference type="GO" id="GO:0005886">
    <property type="term" value="C:plasma membrane"/>
    <property type="evidence" value="ECO:0007669"/>
    <property type="project" value="TreeGrafter"/>
</dbReference>
<proteinExistence type="predicted"/>
<dbReference type="GO" id="GO:0000145">
    <property type="term" value="C:exocyst"/>
    <property type="evidence" value="ECO:0007669"/>
    <property type="project" value="InterPro"/>
</dbReference>
<protein>
    <recommendedName>
        <fullName evidence="1">Exocyst complex component Sec3 PIP2-binding N-terminal domain-containing protein</fullName>
    </recommendedName>
</protein>
<comment type="caution">
    <text evidence="2">The sequence shown here is derived from an EMBL/GenBank/DDBJ whole genome shotgun (WGS) entry which is preliminary data.</text>
</comment>
<name>A0AAD9JXL5_9ANNE</name>
<evidence type="ECO:0000313" key="2">
    <source>
        <dbReference type="EMBL" id="KAK2160904.1"/>
    </source>
</evidence>
<organism evidence="2 3">
    <name type="scientific">Paralvinella palmiformis</name>
    <dbReference type="NCBI Taxonomy" id="53620"/>
    <lineage>
        <taxon>Eukaryota</taxon>
        <taxon>Metazoa</taxon>
        <taxon>Spiralia</taxon>
        <taxon>Lophotrochozoa</taxon>
        <taxon>Annelida</taxon>
        <taxon>Polychaeta</taxon>
        <taxon>Sedentaria</taxon>
        <taxon>Canalipalpata</taxon>
        <taxon>Terebellida</taxon>
        <taxon>Terebelliformia</taxon>
        <taxon>Alvinellidae</taxon>
        <taxon>Paralvinella</taxon>
    </lineage>
</organism>
<dbReference type="GO" id="GO:0006893">
    <property type="term" value="P:Golgi to plasma membrane transport"/>
    <property type="evidence" value="ECO:0007669"/>
    <property type="project" value="TreeGrafter"/>
</dbReference>
<dbReference type="CDD" id="cd14683">
    <property type="entry name" value="PH-EXOC1"/>
    <property type="match status" value="1"/>
</dbReference>
<reference evidence="2" key="1">
    <citation type="journal article" date="2023" name="Mol. Biol. Evol.">
        <title>Third-Generation Sequencing Reveals the Adaptive Role of the Epigenome in Three Deep-Sea Polychaetes.</title>
        <authorList>
            <person name="Perez M."/>
            <person name="Aroh O."/>
            <person name="Sun Y."/>
            <person name="Lan Y."/>
            <person name="Juniper S.K."/>
            <person name="Young C.R."/>
            <person name="Angers B."/>
            <person name="Qian P.Y."/>
        </authorList>
    </citation>
    <scope>NUCLEOTIDE SEQUENCE</scope>
    <source>
        <strain evidence="2">P08H-3</strain>
    </source>
</reference>
<feature type="domain" description="Exocyst complex component Sec3 PIP2-binding N-terminal" evidence="1">
    <location>
        <begin position="31"/>
        <end position="137"/>
    </location>
</feature>
<dbReference type="Pfam" id="PF09763">
    <property type="entry name" value="Sec3_CC"/>
    <property type="match status" value="1"/>
</dbReference>
<dbReference type="PANTHER" id="PTHR16092">
    <property type="entry name" value="SEC3/SYNTAXIN-RELATED"/>
    <property type="match status" value="1"/>
</dbReference>